<comment type="similarity">
    <text evidence="3">Belongs to the Nudix hydrolase family. NudC subfamily.</text>
</comment>
<dbReference type="PROSITE" id="PS51462">
    <property type="entry name" value="NUDIX"/>
    <property type="match status" value="1"/>
</dbReference>
<dbReference type="PROSITE" id="PS00893">
    <property type="entry name" value="NUDIX_BOX"/>
    <property type="match status" value="1"/>
</dbReference>
<dbReference type="GO" id="GO:0016787">
    <property type="term" value="F:hydrolase activity"/>
    <property type="evidence" value="ECO:0007669"/>
    <property type="project" value="UniProtKB-KW"/>
</dbReference>
<sequence length="301" mass="32788">MTSSPTTQVALSQRAHERIGGRRTDEAWLAEVWDDAATRVLVLGGTKLAPTSERRWVSPQDAPAGTRILLGEQDGVVHFALQAGDEAAQDDWVFLRALLQDLEPAEADLLVHAVALAEWMRVHRFCGRCGAALEPSHAGHEQVCTGCGRHHFPRTDPAVIMLVTDGPGHEGAGGERALLGRQPSWPPGRYSTLAGFLEPGESLEDAVRREVLEEAGIHVGAVHYFGNQPWPFPASLMVGFVAEATSVEIDVDADEIEDARWFTREEMRAEAEAGTLVLPGGISISRSLIEHWYGGELPGRW</sequence>
<evidence type="ECO:0000313" key="11">
    <source>
        <dbReference type="EMBL" id="MDP9824120.1"/>
    </source>
</evidence>
<dbReference type="Pfam" id="PF00293">
    <property type="entry name" value="NUDIX"/>
    <property type="match status" value="1"/>
</dbReference>
<dbReference type="PANTHER" id="PTHR42904:SF6">
    <property type="entry name" value="NAD-CAPPED RNA HYDROLASE NUDT12"/>
    <property type="match status" value="1"/>
</dbReference>
<evidence type="ECO:0000256" key="6">
    <source>
        <dbReference type="ARBA" id="ARBA00022801"/>
    </source>
</evidence>
<dbReference type="Proteomes" id="UP001240447">
    <property type="component" value="Unassembled WGS sequence"/>
</dbReference>
<comment type="cofactor">
    <cofactor evidence="2">
        <name>Zn(2+)</name>
        <dbReference type="ChEBI" id="CHEBI:29105"/>
    </cofactor>
</comment>
<dbReference type="Gene3D" id="3.90.79.20">
    <property type="match status" value="1"/>
</dbReference>
<feature type="domain" description="Nudix hydrolase" evidence="10">
    <location>
        <begin position="153"/>
        <end position="290"/>
    </location>
</feature>
<evidence type="ECO:0000256" key="2">
    <source>
        <dbReference type="ARBA" id="ARBA00001947"/>
    </source>
</evidence>
<name>A0ABT9NWB6_9ACTN</name>
<dbReference type="InterPro" id="IPR000086">
    <property type="entry name" value="NUDIX_hydrolase_dom"/>
</dbReference>
<dbReference type="EC" id="3.6.1.22" evidence="4"/>
<reference evidence="11 12" key="1">
    <citation type="submission" date="2023-07" db="EMBL/GenBank/DDBJ databases">
        <title>Sequencing the genomes of 1000 actinobacteria strains.</title>
        <authorList>
            <person name="Klenk H.-P."/>
        </authorList>
    </citation>
    <scope>NUCLEOTIDE SEQUENCE [LARGE SCALE GENOMIC DNA]</scope>
    <source>
        <strain evidence="11 12">GD13</strain>
    </source>
</reference>
<dbReference type="InterPro" id="IPR015375">
    <property type="entry name" value="NADH_PPase-like_N"/>
</dbReference>
<comment type="cofactor">
    <cofactor evidence="1">
        <name>Mg(2+)</name>
        <dbReference type="ChEBI" id="CHEBI:18420"/>
    </cofactor>
</comment>
<keyword evidence="8" id="KW-0520">NAD</keyword>
<keyword evidence="5" id="KW-0479">Metal-binding</keyword>
<evidence type="ECO:0000256" key="9">
    <source>
        <dbReference type="ARBA" id="ARBA00023679"/>
    </source>
</evidence>
<dbReference type="InterPro" id="IPR049734">
    <property type="entry name" value="NudC-like_C"/>
</dbReference>
<evidence type="ECO:0000313" key="12">
    <source>
        <dbReference type="Proteomes" id="UP001240447"/>
    </source>
</evidence>
<dbReference type="InterPro" id="IPR050241">
    <property type="entry name" value="NAD-cap_RNA_hydrolase_NudC"/>
</dbReference>
<dbReference type="CDD" id="cd03429">
    <property type="entry name" value="NUDIX_NADH_pyrophosphatase_Nudt13"/>
    <property type="match status" value="1"/>
</dbReference>
<dbReference type="PANTHER" id="PTHR42904">
    <property type="entry name" value="NUDIX HYDROLASE, NUDC SUBFAMILY"/>
    <property type="match status" value="1"/>
</dbReference>
<gene>
    <name evidence="11" type="ORF">J2S59_003929</name>
</gene>
<evidence type="ECO:0000256" key="8">
    <source>
        <dbReference type="ARBA" id="ARBA00023027"/>
    </source>
</evidence>
<evidence type="ECO:0000256" key="1">
    <source>
        <dbReference type="ARBA" id="ARBA00001946"/>
    </source>
</evidence>
<dbReference type="Gene3D" id="3.90.79.10">
    <property type="entry name" value="Nucleoside Triphosphate Pyrophosphohydrolase"/>
    <property type="match status" value="1"/>
</dbReference>
<dbReference type="InterPro" id="IPR015797">
    <property type="entry name" value="NUDIX_hydrolase-like_dom_sf"/>
</dbReference>
<dbReference type="NCBIfam" id="NF001299">
    <property type="entry name" value="PRK00241.1"/>
    <property type="match status" value="1"/>
</dbReference>
<comment type="catalytic activity">
    <reaction evidence="9">
        <text>a 5'-end NAD(+)-phospho-ribonucleoside in mRNA + H2O = a 5'-end phospho-adenosine-phospho-ribonucleoside in mRNA + beta-nicotinamide D-ribonucleotide + 2 H(+)</text>
        <dbReference type="Rhea" id="RHEA:60876"/>
        <dbReference type="Rhea" id="RHEA-COMP:15698"/>
        <dbReference type="Rhea" id="RHEA-COMP:15719"/>
        <dbReference type="ChEBI" id="CHEBI:14649"/>
        <dbReference type="ChEBI" id="CHEBI:15377"/>
        <dbReference type="ChEBI" id="CHEBI:15378"/>
        <dbReference type="ChEBI" id="CHEBI:144029"/>
        <dbReference type="ChEBI" id="CHEBI:144051"/>
    </reaction>
    <physiologicalReaction direction="left-to-right" evidence="9">
        <dbReference type="Rhea" id="RHEA:60877"/>
    </physiologicalReaction>
</comment>
<keyword evidence="12" id="KW-1185">Reference proteome</keyword>
<evidence type="ECO:0000259" key="10">
    <source>
        <dbReference type="PROSITE" id="PS51462"/>
    </source>
</evidence>
<accession>A0ABT9NWB6</accession>
<keyword evidence="7" id="KW-0460">Magnesium</keyword>
<dbReference type="SUPFAM" id="SSF55811">
    <property type="entry name" value="Nudix"/>
    <property type="match status" value="1"/>
</dbReference>
<dbReference type="EMBL" id="JAUSQM010000001">
    <property type="protein sequence ID" value="MDP9824120.1"/>
    <property type="molecule type" value="Genomic_DNA"/>
</dbReference>
<comment type="caution">
    <text evidence="11">The sequence shown here is derived from an EMBL/GenBank/DDBJ whole genome shotgun (WGS) entry which is preliminary data.</text>
</comment>
<evidence type="ECO:0000256" key="3">
    <source>
        <dbReference type="ARBA" id="ARBA00009595"/>
    </source>
</evidence>
<organism evidence="11 12">
    <name type="scientific">Nocardioides massiliensis</name>
    <dbReference type="NCBI Taxonomy" id="1325935"/>
    <lineage>
        <taxon>Bacteria</taxon>
        <taxon>Bacillati</taxon>
        <taxon>Actinomycetota</taxon>
        <taxon>Actinomycetes</taxon>
        <taxon>Propionibacteriales</taxon>
        <taxon>Nocardioidaceae</taxon>
        <taxon>Nocardioides</taxon>
    </lineage>
</organism>
<dbReference type="Pfam" id="PF09297">
    <property type="entry name" value="Zn_ribbon_NUD"/>
    <property type="match status" value="1"/>
</dbReference>
<dbReference type="RefSeq" id="WP_306825423.1">
    <property type="nucleotide sequence ID" value="NZ_JAUSQM010000001.1"/>
</dbReference>
<dbReference type="InterPro" id="IPR020084">
    <property type="entry name" value="NUDIX_hydrolase_CS"/>
</dbReference>
<protein>
    <recommendedName>
        <fullName evidence="4">NAD(+) diphosphatase</fullName>
        <ecNumber evidence="4">3.6.1.22</ecNumber>
    </recommendedName>
</protein>
<evidence type="ECO:0000256" key="7">
    <source>
        <dbReference type="ARBA" id="ARBA00022842"/>
    </source>
</evidence>
<dbReference type="InterPro" id="IPR015376">
    <property type="entry name" value="Znr_NADH_PPase"/>
</dbReference>
<proteinExistence type="inferred from homology"/>
<dbReference type="Pfam" id="PF09296">
    <property type="entry name" value="NUDIX-like"/>
    <property type="match status" value="1"/>
</dbReference>
<evidence type="ECO:0000256" key="4">
    <source>
        <dbReference type="ARBA" id="ARBA00012381"/>
    </source>
</evidence>
<evidence type="ECO:0000256" key="5">
    <source>
        <dbReference type="ARBA" id="ARBA00022723"/>
    </source>
</evidence>
<keyword evidence="6 11" id="KW-0378">Hydrolase</keyword>